<evidence type="ECO:0000256" key="1">
    <source>
        <dbReference type="SAM" id="MobiDB-lite"/>
    </source>
</evidence>
<protein>
    <submittedName>
        <fullName evidence="3">Uncharacterized protein</fullName>
    </submittedName>
</protein>
<dbReference type="AlphaFoldDB" id="A0A316YN00"/>
<dbReference type="EMBL" id="KZ819637">
    <property type="protein sequence ID" value="PWN89443.1"/>
    <property type="molecule type" value="Genomic_DNA"/>
</dbReference>
<keyword evidence="2" id="KW-0472">Membrane</keyword>
<dbReference type="RefSeq" id="XP_025376641.1">
    <property type="nucleotide sequence ID" value="XM_025522139.1"/>
</dbReference>
<sequence>MDSFLPIIYGAILLFLFLRTYQEERQRSTCRQHAPTGDDPAAAEVSDHSGKSASSPVGEPARRNGQQWTQGSWSASQTAVFIVIFGICYHFTYKACSYDSACARPAWGPGCKLGGLLTLGLGIWGFVNGVLLSD</sequence>
<feature type="transmembrane region" description="Helical" evidence="2">
    <location>
        <begin position="113"/>
        <end position="132"/>
    </location>
</feature>
<feature type="transmembrane region" description="Helical" evidence="2">
    <location>
        <begin position="6"/>
        <end position="22"/>
    </location>
</feature>
<reference evidence="3 4" key="1">
    <citation type="journal article" date="2018" name="Mol. Biol. Evol.">
        <title>Broad Genomic Sampling Reveals a Smut Pathogenic Ancestry of the Fungal Clade Ustilaginomycotina.</title>
        <authorList>
            <person name="Kijpornyongpan T."/>
            <person name="Mondo S.J."/>
            <person name="Barry K."/>
            <person name="Sandor L."/>
            <person name="Lee J."/>
            <person name="Lipzen A."/>
            <person name="Pangilinan J."/>
            <person name="LaButti K."/>
            <person name="Hainaut M."/>
            <person name="Henrissat B."/>
            <person name="Grigoriev I.V."/>
            <person name="Spatafora J.W."/>
            <person name="Aime M.C."/>
        </authorList>
    </citation>
    <scope>NUCLEOTIDE SEQUENCE [LARGE SCALE GENOMIC DNA]</scope>
    <source>
        <strain evidence="3 4">MCA 4198</strain>
    </source>
</reference>
<feature type="transmembrane region" description="Helical" evidence="2">
    <location>
        <begin position="72"/>
        <end position="93"/>
    </location>
</feature>
<feature type="region of interest" description="Disordered" evidence="1">
    <location>
        <begin position="28"/>
        <end position="70"/>
    </location>
</feature>
<keyword evidence="2" id="KW-1133">Transmembrane helix</keyword>
<evidence type="ECO:0000256" key="2">
    <source>
        <dbReference type="SAM" id="Phobius"/>
    </source>
</evidence>
<keyword evidence="2" id="KW-0812">Transmembrane</keyword>
<evidence type="ECO:0000313" key="3">
    <source>
        <dbReference type="EMBL" id="PWN89443.1"/>
    </source>
</evidence>
<evidence type="ECO:0000313" key="4">
    <source>
        <dbReference type="Proteomes" id="UP000245768"/>
    </source>
</evidence>
<organism evidence="3 4">
    <name type="scientific">Acaromyces ingoldii</name>
    <dbReference type="NCBI Taxonomy" id="215250"/>
    <lineage>
        <taxon>Eukaryota</taxon>
        <taxon>Fungi</taxon>
        <taxon>Dikarya</taxon>
        <taxon>Basidiomycota</taxon>
        <taxon>Ustilaginomycotina</taxon>
        <taxon>Exobasidiomycetes</taxon>
        <taxon>Exobasidiales</taxon>
        <taxon>Cryptobasidiaceae</taxon>
        <taxon>Acaromyces</taxon>
    </lineage>
</organism>
<keyword evidence="4" id="KW-1185">Reference proteome</keyword>
<dbReference type="InParanoid" id="A0A316YN00"/>
<gene>
    <name evidence="3" type="ORF">FA10DRAFT_268005</name>
</gene>
<accession>A0A316YN00</accession>
<name>A0A316YN00_9BASI</name>
<dbReference type="GeneID" id="37044055"/>
<proteinExistence type="predicted"/>
<dbReference type="Proteomes" id="UP000245768">
    <property type="component" value="Unassembled WGS sequence"/>
</dbReference>